<evidence type="ECO:0000313" key="3">
    <source>
        <dbReference type="EMBL" id="OYO16724.1"/>
    </source>
</evidence>
<dbReference type="InterPro" id="IPR000600">
    <property type="entry name" value="ROK"/>
</dbReference>
<organism evidence="3 4">
    <name type="scientific">Enemella evansiae</name>
    <dbReference type="NCBI Taxonomy" id="2016499"/>
    <lineage>
        <taxon>Bacteria</taxon>
        <taxon>Bacillati</taxon>
        <taxon>Actinomycetota</taxon>
        <taxon>Actinomycetes</taxon>
        <taxon>Propionibacteriales</taxon>
        <taxon>Propionibacteriaceae</taxon>
        <taxon>Enemella</taxon>
    </lineage>
</organism>
<dbReference type="OrthoDB" id="3189808at2"/>
<feature type="region of interest" description="Disordered" evidence="2">
    <location>
        <begin position="1"/>
        <end position="40"/>
    </location>
</feature>
<dbReference type="SUPFAM" id="SSF46785">
    <property type="entry name" value="Winged helix' DNA-binding domain"/>
    <property type="match status" value="1"/>
</dbReference>
<dbReference type="InterPro" id="IPR036388">
    <property type="entry name" value="WH-like_DNA-bd_sf"/>
</dbReference>
<dbReference type="SUPFAM" id="SSF53067">
    <property type="entry name" value="Actin-like ATPase domain"/>
    <property type="match status" value="1"/>
</dbReference>
<reference evidence="3 4" key="1">
    <citation type="submission" date="2017-07" db="EMBL/GenBank/DDBJ databases">
        <title>Draft whole genome sequences of clinical Proprionibacteriaceae strains.</title>
        <authorList>
            <person name="Bernier A.-M."/>
            <person name="Bernard K."/>
            <person name="Domingo M.-C."/>
        </authorList>
    </citation>
    <scope>NUCLEOTIDE SEQUENCE [LARGE SCALE GENOMIC DNA]</scope>
    <source>
        <strain evidence="3 4">NML 030167</strain>
    </source>
</reference>
<dbReference type="Proteomes" id="UP000215896">
    <property type="component" value="Unassembled WGS sequence"/>
</dbReference>
<sequence length="386" mass="40087">MSDEPEGGEGMAVPSAPVSDRIKQLIGESEGLSRTDLASSSALAPSTVSQLVRQLIEQGEVEETEGESTGGRRPRLLRLRRRPGTLGVAEIGSQHVRLGVSDGQGRLLGSTELPITIANGPTQVFDTLAEGWSVLRNELDTDEPLRGIGLALPGPVNVQRTAVSGAARMPGWTEVDLPALLTERFGVPAVIENDARAGAIGEFSQRPDLGDFLYVKAGSGIGGAWMSEGRPYRGALGFGGDLTHTRVPDAGQLVCSCGNTGCLETVGSGAGIKRLLAAEGIDADSLDELLTMSRNGNAQVTTRLRTAGGQLGQVLSAIVNFLNPHTIVVGGSLSSVGAYVAGMRAVIYADSLPICTTDLTITESRSGADAALLGMTAMIRQTTLTS</sequence>
<dbReference type="InterPro" id="IPR043129">
    <property type="entry name" value="ATPase_NBD"/>
</dbReference>
<evidence type="ECO:0000256" key="1">
    <source>
        <dbReference type="ARBA" id="ARBA00006479"/>
    </source>
</evidence>
<dbReference type="GO" id="GO:0016301">
    <property type="term" value="F:kinase activity"/>
    <property type="evidence" value="ECO:0007669"/>
    <property type="project" value="UniProtKB-KW"/>
</dbReference>
<dbReference type="Pfam" id="PF00480">
    <property type="entry name" value="ROK"/>
    <property type="match status" value="1"/>
</dbReference>
<comment type="similarity">
    <text evidence="1">Belongs to the ROK (NagC/XylR) family.</text>
</comment>
<dbReference type="PANTHER" id="PTHR18964">
    <property type="entry name" value="ROK (REPRESSOR, ORF, KINASE) FAMILY"/>
    <property type="match status" value="1"/>
</dbReference>
<dbReference type="EMBL" id="NMVO01000002">
    <property type="protein sequence ID" value="OYO16724.1"/>
    <property type="molecule type" value="Genomic_DNA"/>
</dbReference>
<accession>A0A255GU98</accession>
<dbReference type="Gene3D" id="1.10.10.10">
    <property type="entry name" value="Winged helix-like DNA-binding domain superfamily/Winged helix DNA-binding domain"/>
    <property type="match status" value="1"/>
</dbReference>
<dbReference type="PANTHER" id="PTHR18964:SF173">
    <property type="entry name" value="GLUCOKINASE"/>
    <property type="match status" value="1"/>
</dbReference>
<gene>
    <name evidence="3" type="ORF">CGZ94_03580</name>
</gene>
<proteinExistence type="inferred from homology"/>
<keyword evidence="4" id="KW-1185">Reference proteome</keyword>
<keyword evidence="3" id="KW-0808">Transferase</keyword>
<dbReference type="Gene3D" id="3.30.420.40">
    <property type="match status" value="2"/>
</dbReference>
<protein>
    <submittedName>
        <fullName evidence="3">Sugar kinase</fullName>
    </submittedName>
</protein>
<evidence type="ECO:0000256" key="2">
    <source>
        <dbReference type="SAM" id="MobiDB-lite"/>
    </source>
</evidence>
<keyword evidence="3" id="KW-0418">Kinase</keyword>
<evidence type="ECO:0000313" key="4">
    <source>
        <dbReference type="Proteomes" id="UP000215896"/>
    </source>
</evidence>
<name>A0A255GU98_9ACTN</name>
<dbReference type="AlphaFoldDB" id="A0A255GU98"/>
<comment type="caution">
    <text evidence="3">The sequence shown here is derived from an EMBL/GenBank/DDBJ whole genome shotgun (WGS) entry which is preliminary data.</text>
</comment>
<dbReference type="InterPro" id="IPR036390">
    <property type="entry name" value="WH_DNA-bd_sf"/>
</dbReference>